<organism evidence="19 20">
    <name type="scientific">Altererythrobacter rubellus</name>
    <dbReference type="NCBI Taxonomy" id="2173831"/>
    <lineage>
        <taxon>Bacteria</taxon>
        <taxon>Pseudomonadati</taxon>
        <taxon>Pseudomonadota</taxon>
        <taxon>Alphaproteobacteria</taxon>
        <taxon>Sphingomonadales</taxon>
        <taxon>Erythrobacteraceae</taxon>
        <taxon>Altererythrobacter</taxon>
    </lineage>
</organism>
<dbReference type="CDD" id="cd03425">
    <property type="entry name" value="NUDIX_MutT_NudA_like"/>
    <property type="match status" value="1"/>
</dbReference>
<comment type="catalytic activity">
    <reaction evidence="10">
        <text>8-oxo-dGTP + H2O = 8-oxo-dGMP + diphosphate + H(+)</text>
        <dbReference type="Rhea" id="RHEA:31575"/>
        <dbReference type="ChEBI" id="CHEBI:15377"/>
        <dbReference type="ChEBI" id="CHEBI:15378"/>
        <dbReference type="ChEBI" id="CHEBI:33019"/>
        <dbReference type="ChEBI" id="CHEBI:63224"/>
        <dbReference type="ChEBI" id="CHEBI:77896"/>
        <dbReference type="EC" id="3.6.1.55"/>
    </reaction>
</comment>
<evidence type="ECO:0000256" key="3">
    <source>
        <dbReference type="ARBA" id="ARBA00022457"/>
    </source>
</evidence>
<keyword evidence="5" id="KW-0479">Metal-binding</keyword>
<evidence type="ECO:0000256" key="4">
    <source>
        <dbReference type="ARBA" id="ARBA00022705"/>
    </source>
</evidence>
<dbReference type="InterPro" id="IPR020476">
    <property type="entry name" value="Nudix_hydrolase"/>
</dbReference>
<dbReference type="Proteomes" id="UP001231445">
    <property type="component" value="Chromosome"/>
</dbReference>
<evidence type="ECO:0000256" key="6">
    <source>
        <dbReference type="ARBA" id="ARBA00022763"/>
    </source>
</evidence>
<dbReference type="PANTHER" id="PTHR47707">
    <property type="entry name" value="8-OXO-DGTP DIPHOSPHATASE"/>
    <property type="match status" value="1"/>
</dbReference>
<accession>A0A9Y2B9Z4</accession>
<dbReference type="Gene3D" id="3.90.79.10">
    <property type="entry name" value="Nucleoside Triphosphate Pyrophosphohydrolase"/>
    <property type="match status" value="1"/>
</dbReference>
<evidence type="ECO:0000256" key="17">
    <source>
        <dbReference type="RuleBase" id="RU003476"/>
    </source>
</evidence>
<dbReference type="GO" id="GO:0035539">
    <property type="term" value="F:8-oxo-7,8-dihydrodeoxyguanosine triphosphate pyrophosphatase activity"/>
    <property type="evidence" value="ECO:0007669"/>
    <property type="project" value="UniProtKB-EC"/>
</dbReference>
<evidence type="ECO:0000256" key="15">
    <source>
        <dbReference type="ARBA" id="ARBA00041979"/>
    </source>
</evidence>
<keyword evidence="9" id="KW-0234">DNA repair</keyword>
<evidence type="ECO:0000256" key="10">
    <source>
        <dbReference type="ARBA" id="ARBA00035861"/>
    </source>
</evidence>
<dbReference type="InterPro" id="IPR000086">
    <property type="entry name" value="NUDIX_hydrolase_dom"/>
</dbReference>
<dbReference type="PROSITE" id="PS51462">
    <property type="entry name" value="NUDIX"/>
    <property type="match status" value="1"/>
</dbReference>
<protein>
    <recommendedName>
        <fullName evidence="13">8-oxo-dGTP diphosphatase</fullName>
        <ecNumber evidence="12">3.6.1.55</ecNumber>
    </recommendedName>
    <alternativeName>
        <fullName evidence="16">7,8-dihydro-8-oxoguanine-triphosphatase</fullName>
    </alternativeName>
    <alternativeName>
        <fullName evidence="15">Mutator protein MutT</fullName>
    </alternativeName>
    <alternativeName>
        <fullName evidence="14">dGTP pyrophosphohydrolase</fullName>
    </alternativeName>
</protein>
<dbReference type="GO" id="GO:0006281">
    <property type="term" value="P:DNA repair"/>
    <property type="evidence" value="ECO:0007669"/>
    <property type="project" value="UniProtKB-KW"/>
</dbReference>
<dbReference type="InterPro" id="IPR020084">
    <property type="entry name" value="NUDIX_hydrolase_CS"/>
</dbReference>
<dbReference type="PRINTS" id="PR00502">
    <property type="entry name" value="NUDIXFAMILY"/>
</dbReference>
<evidence type="ECO:0000256" key="14">
    <source>
        <dbReference type="ARBA" id="ARBA00041592"/>
    </source>
</evidence>
<evidence type="ECO:0000313" key="19">
    <source>
        <dbReference type="EMBL" id="WIW96691.1"/>
    </source>
</evidence>
<keyword evidence="20" id="KW-1185">Reference proteome</keyword>
<dbReference type="AlphaFoldDB" id="A0A9Y2B9Z4"/>
<dbReference type="InterPro" id="IPR047127">
    <property type="entry name" value="MutT-like"/>
</dbReference>
<evidence type="ECO:0000256" key="12">
    <source>
        <dbReference type="ARBA" id="ARBA00038905"/>
    </source>
</evidence>
<keyword evidence="7 17" id="KW-0378">Hydrolase</keyword>
<dbReference type="GO" id="GO:0044715">
    <property type="term" value="F:8-oxo-dGDP phosphatase activity"/>
    <property type="evidence" value="ECO:0007669"/>
    <property type="project" value="TreeGrafter"/>
</dbReference>
<evidence type="ECO:0000313" key="20">
    <source>
        <dbReference type="Proteomes" id="UP001231445"/>
    </source>
</evidence>
<gene>
    <name evidence="19" type="ORF">QQX03_08795</name>
</gene>
<dbReference type="GO" id="GO:0006260">
    <property type="term" value="P:DNA replication"/>
    <property type="evidence" value="ECO:0007669"/>
    <property type="project" value="UniProtKB-KW"/>
</dbReference>
<dbReference type="EC" id="3.6.1.55" evidence="12"/>
<dbReference type="EMBL" id="CP127221">
    <property type="protein sequence ID" value="WIW96691.1"/>
    <property type="molecule type" value="Genomic_DNA"/>
</dbReference>
<name>A0A9Y2B9Z4_9SPHN</name>
<keyword evidence="4" id="KW-0235">DNA replication</keyword>
<reference evidence="19 20" key="1">
    <citation type="submission" date="2023-06" db="EMBL/GenBank/DDBJ databases">
        <title>Altererythrobacter rubellus NBRC 112769 genome.</title>
        <authorList>
            <person name="Zhang K."/>
        </authorList>
    </citation>
    <scope>NUCLEOTIDE SEQUENCE [LARGE SCALE GENOMIC DNA]</scope>
    <source>
        <strain evidence="19 20">NBRC 112769</strain>
    </source>
</reference>
<dbReference type="PANTHER" id="PTHR47707:SF1">
    <property type="entry name" value="NUDIX HYDROLASE FAMILY PROTEIN"/>
    <property type="match status" value="1"/>
</dbReference>
<dbReference type="SUPFAM" id="SSF55811">
    <property type="entry name" value="Nudix"/>
    <property type="match status" value="1"/>
</dbReference>
<dbReference type="KEGG" id="arue:QQX03_08795"/>
<evidence type="ECO:0000259" key="18">
    <source>
        <dbReference type="PROSITE" id="PS51462"/>
    </source>
</evidence>
<comment type="similarity">
    <text evidence="2 17">Belongs to the Nudix hydrolase family.</text>
</comment>
<dbReference type="GO" id="GO:0008413">
    <property type="term" value="F:8-oxo-7,8-dihydroguanosine triphosphate pyrophosphatase activity"/>
    <property type="evidence" value="ECO:0007669"/>
    <property type="project" value="TreeGrafter"/>
</dbReference>
<dbReference type="RefSeq" id="WP_285976994.1">
    <property type="nucleotide sequence ID" value="NZ_CP127221.1"/>
</dbReference>
<evidence type="ECO:0000256" key="9">
    <source>
        <dbReference type="ARBA" id="ARBA00023204"/>
    </source>
</evidence>
<dbReference type="GO" id="GO:0046872">
    <property type="term" value="F:metal ion binding"/>
    <property type="evidence" value="ECO:0007669"/>
    <property type="project" value="UniProtKB-KW"/>
</dbReference>
<dbReference type="GO" id="GO:0044716">
    <property type="term" value="F:8-oxo-GDP phosphatase activity"/>
    <property type="evidence" value="ECO:0007669"/>
    <property type="project" value="TreeGrafter"/>
</dbReference>
<evidence type="ECO:0000256" key="8">
    <source>
        <dbReference type="ARBA" id="ARBA00022842"/>
    </source>
</evidence>
<comment type="cofactor">
    <cofactor evidence="1">
        <name>Mg(2+)</name>
        <dbReference type="ChEBI" id="CHEBI:18420"/>
    </cofactor>
</comment>
<evidence type="ECO:0000256" key="16">
    <source>
        <dbReference type="ARBA" id="ARBA00042798"/>
    </source>
</evidence>
<keyword evidence="3" id="KW-0515">Mutator protein</keyword>
<keyword evidence="6" id="KW-0227">DNA damage</keyword>
<feature type="domain" description="Nudix hydrolase" evidence="18">
    <location>
        <begin position="1"/>
        <end position="129"/>
    </location>
</feature>
<comment type="catalytic activity">
    <reaction evidence="11">
        <text>8-oxo-GTP + H2O = 8-oxo-GMP + diphosphate + H(+)</text>
        <dbReference type="Rhea" id="RHEA:67616"/>
        <dbReference type="ChEBI" id="CHEBI:15377"/>
        <dbReference type="ChEBI" id="CHEBI:15378"/>
        <dbReference type="ChEBI" id="CHEBI:33019"/>
        <dbReference type="ChEBI" id="CHEBI:143553"/>
        <dbReference type="ChEBI" id="CHEBI:145694"/>
    </reaction>
</comment>
<evidence type="ECO:0000256" key="5">
    <source>
        <dbReference type="ARBA" id="ARBA00022723"/>
    </source>
</evidence>
<sequence length="139" mass="15603">MRVVAGALQRQDGLWLMHKRPLHKQHGGLWEFPGGKAEVYENQNEALIRELHEELGIKAVLDSHSSIAEARHASPTGGEKIVIALYTCRYWVGEPQALEGGSIGWFTPDEINKLDKPPLDVVLAEKLFEELADKGLQRR</sequence>
<evidence type="ECO:0000256" key="13">
    <source>
        <dbReference type="ARBA" id="ARBA00040794"/>
    </source>
</evidence>
<dbReference type="InterPro" id="IPR015797">
    <property type="entry name" value="NUDIX_hydrolase-like_dom_sf"/>
</dbReference>
<proteinExistence type="inferred from homology"/>
<dbReference type="PROSITE" id="PS00893">
    <property type="entry name" value="NUDIX_BOX"/>
    <property type="match status" value="1"/>
</dbReference>
<keyword evidence="8" id="KW-0460">Magnesium</keyword>
<dbReference type="Pfam" id="PF00293">
    <property type="entry name" value="NUDIX"/>
    <property type="match status" value="1"/>
</dbReference>
<evidence type="ECO:0000256" key="7">
    <source>
        <dbReference type="ARBA" id="ARBA00022801"/>
    </source>
</evidence>
<evidence type="ECO:0000256" key="1">
    <source>
        <dbReference type="ARBA" id="ARBA00001946"/>
    </source>
</evidence>
<evidence type="ECO:0000256" key="2">
    <source>
        <dbReference type="ARBA" id="ARBA00005582"/>
    </source>
</evidence>
<evidence type="ECO:0000256" key="11">
    <source>
        <dbReference type="ARBA" id="ARBA00036904"/>
    </source>
</evidence>